<dbReference type="Gene3D" id="1.25.40.10">
    <property type="entry name" value="Tetratricopeptide repeat domain"/>
    <property type="match status" value="1"/>
</dbReference>
<accession>A0A3L6T5J6</accession>
<evidence type="ECO:0000256" key="1">
    <source>
        <dbReference type="ARBA" id="ARBA00022737"/>
    </source>
</evidence>
<evidence type="ECO:0000256" key="2">
    <source>
        <dbReference type="ARBA" id="ARBA00022946"/>
    </source>
</evidence>
<proteinExistence type="predicted"/>
<dbReference type="Pfam" id="PF01535">
    <property type="entry name" value="PPR"/>
    <property type="match status" value="2"/>
</dbReference>
<evidence type="ECO:0008006" key="5">
    <source>
        <dbReference type="Google" id="ProtNLM"/>
    </source>
</evidence>
<dbReference type="InterPro" id="IPR002885">
    <property type="entry name" value="PPR_rpt"/>
</dbReference>
<organism evidence="3 4">
    <name type="scientific">Panicum miliaceum</name>
    <name type="common">Proso millet</name>
    <name type="synonym">Broomcorn millet</name>
    <dbReference type="NCBI Taxonomy" id="4540"/>
    <lineage>
        <taxon>Eukaryota</taxon>
        <taxon>Viridiplantae</taxon>
        <taxon>Streptophyta</taxon>
        <taxon>Embryophyta</taxon>
        <taxon>Tracheophyta</taxon>
        <taxon>Spermatophyta</taxon>
        <taxon>Magnoliopsida</taxon>
        <taxon>Liliopsida</taxon>
        <taxon>Poales</taxon>
        <taxon>Poaceae</taxon>
        <taxon>PACMAD clade</taxon>
        <taxon>Panicoideae</taxon>
        <taxon>Panicodae</taxon>
        <taxon>Paniceae</taxon>
        <taxon>Panicinae</taxon>
        <taxon>Panicum</taxon>
        <taxon>Panicum sect. Panicum</taxon>
    </lineage>
</organism>
<evidence type="ECO:0000313" key="4">
    <source>
        <dbReference type="Proteomes" id="UP000275267"/>
    </source>
</evidence>
<keyword evidence="1" id="KW-0677">Repeat</keyword>
<sequence>MPRRQNLRRFLSSATARAAAPIPARCVPWTSGTSAQSARIRELGRHGHLSEAREVFNAMPFRDIIAWNSMIFAYCNNSMPDAARLLADTISGGNLRTGTILLSGYSPLRAGCSSQSEQGCIFLKHDAYWVLP</sequence>
<dbReference type="STRING" id="4540.A0A3L6T5J6"/>
<protein>
    <recommendedName>
        <fullName evidence="5">Pentatricopeptide repeat-containing protein</fullName>
    </recommendedName>
</protein>
<keyword evidence="4" id="KW-1185">Reference proteome</keyword>
<dbReference type="AlphaFoldDB" id="A0A3L6T5J6"/>
<keyword evidence="2" id="KW-0809">Transit peptide</keyword>
<dbReference type="InterPro" id="IPR011990">
    <property type="entry name" value="TPR-like_helical_dom_sf"/>
</dbReference>
<dbReference type="EMBL" id="PQIB02000002">
    <property type="protein sequence ID" value="RLN33551.1"/>
    <property type="molecule type" value="Genomic_DNA"/>
</dbReference>
<name>A0A3L6T5J6_PANMI</name>
<gene>
    <name evidence="3" type="ORF">C2845_PM03G24270</name>
</gene>
<dbReference type="Proteomes" id="UP000275267">
    <property type="component" value="Unassembled WGS sequence"/>
</dbReference>
<evidence type="ECO:0000313" key="3">
    <source>
        <dbReference type="EMBL" id="RLN33551.1"/>
    </source>
</evidence>
<comment type="caution">
    <text evidence="3">The sequence shown here is derived from an EMBL/GenBank/DDBJ whole genome shotgun (WGS) entry which is preliminary data.</text>
</comment>
<reference evidence="4" key="1">
    <citation type="journal article" date="2019" name="Nat. Commun.">
        <title>The genome of broomcorn millet.</title>
        <authorList>
            <person name="Zou C."/>
            <person name="Miki D."/>
            <person name="Li D."/>
            <person name="Tang Q."/>
            <person name="Xiao L."/>
            <person name="Rajput S."/>
            <person name="Deng P."/>
            <person name="Jia W."/>
            <person name="Huang R."/>
            <person name="Zhang M."/>
            <person name="Sun Y."/>
            <person name="Hu J."/>
            <person name="Fu X."/>
            <person name="Schnable P.S."/>
            <person name="Li F."/>
            <person name="Zhang H."/>
            <person name="Feng B."/>
            <person name="Zhu X."/>
            <person name="Liu R."/>
            <person name="Schnable J.C."/>
            <person name="Zhu J.-K."/>
            <person name="Zhang H."/>
        </authorList>
    </citation>
    <scope>NUCLEOTIDE SEQUENCE [LARGE SCALE GENOMIC DNA]</scope>
</reference>
<dbReference type="OrthoDB" id="1939482at2759"/>